<keyword evidence="10 11" id="KW-0968">Cytoplasmic vesicle</keyword>
<dbReference type="GO" id="GO:0006890">
    <property type="term" value="P:retrograde vesicle-mediated transport, Golgi to endoplasmic reticulum"/>
    <property type="evidence" value="ECO:0007669"/>
    <property type="project" value="UniProtKB-UniRule"/>
</dbReference>
<keyword evidence="5 11" id="KW-0963">Cytoplasm</keyword>
<evidence type="ECO:0000256" key="3">
    <source>
        <dbReference type="ARBA" id="ARBA00008827"/>
    </source>
</evidence>
<dbReference type="GO" id="GO:0015031">
    <property type="term" value="P:protein transport"/>
    <property type="evidence" value="ECO:0007669"/>
    <property type="project" value="UniProtKB-UniRule"/>
</dbReference>
<evidence type="ECO:0000256" key="9">
    <source>
        <dbReference type="ARBA" id="ARBA00023136"/>
    </source>
</evidence>
<organism evidence="13 14">
    <name type="scientific">Piptocephalis cylindrospora</name>
    <dbReference type="NCBI Taxonomy" id="1907219"/>
    <lineage>
        <taxon>Eukaryota</taxon>
        <taxon>Fungi</taxon>
        <taxon>Fungi incertae sedis</taxon>
        <taxon>Zoopagomycota</taxon>
        <taxon>Zoopagomycotina</taxon>
        <taxon>Zoopagomycetes</taxon>
        <taxon>Zoopagales</taxon>
        <taxon>Piptocephalidaceae</taxon>
        <taxon>Piptocephalis</taxon>
    </lineage>
</organism>
<accession>A0A4P9Y263</accession>
<dbReference type="PIRSF" id="PIRSF016478">
    <property type="entry name" value="Coatomer_esu"/>
    <property type="match status" value="1"/>
</dbReference>
<evidence type="ECO:0000256" key="2">
    <source>
        <dbReference type="ARBA" id="ARBA00004347"/>
    </source>
</evidence>
<protein>
    <recommendedName>
        <fullName evidence="11">Coatomer subunit epsilon</fullName>
    </recommendedName>
</protein>
<dbReference type="Gene3D" id="1.25.40.10">
    <property type="entry name" value="Tetratricopeptide repeat domain"/>
    <property type="match status" value="1"/>
</dbReference>
<keyword evidence="14" id="KW-1185">Reference proteome</keyword>
<evidence type="ECO:0000256" key="6">
    <source>
        <dbReference type="ARBA" id="ARBA00022892"/>
    </source>
</evidence>
<keyword evidence="8 11" id="KW-0333">Golgi apparatus</keyword>
<name>A0A4P9Y263_9FUNG</name>
<dbReference type="InterPro" id="IPR006822">
    <property type="entry name" value="Coatomer_esu"/>
</dbReference>
<dbReference type="GO" id="GO:0000139">
    <property type="term" value="C:Golgi membrane"/>
    <property type="evidence" value="ECO:0007669"/>
    <property type="project" value="UniProtKB-SubCell"/>
</dbReference>
<dbReference type="GO" id="GO:0006891">
    <property type="term" value="P:intra-Golgi vesicle-mediated transport"/>
    <property type="evidence" value="ECO:0007669"/>
    <property type="project" value="TreeGrafter"/>
</dbReference>
<gene>
    <name evidence="13" type="ORF">BJ684DRAFT_17344</name>
</gene>
<dbReference type="PANTHER" id="PTHR10805:SF0">
    <property type="entry name" value="COATOMER SUBUNIT EPSILON"/>
    <property type="match status" value="1"/>
</dbReference>
<feature type="region of interest" description="Disordered" evidence="12">
    <location>
        <begin position="61"/>
        <end position="81"/>
    </location>
</feature>
<sequence length="282" mass="31077">MDSSNSELLDLLYLGAYDTVVAQASKVIPDLDSDDDPAVRRLLLIRAYAAKKQWDKVEEEYTRSREQGTDTASVVASAETTLPSPPRTYEAFVLASLLGAEGRWAEALKVVSQAEQNLECAVLKVQIHLRMHRADLADKAIKAMRDWAEDRVPFQLVAAYKDVYQSGDSHQEAFFAFEEIYASNATPSALNGQIVANLCLHRLPEAQALVNEANANNTSDPNILANAVATARLAGSKNSQEQADRYLRQLEQLAPNHPLLQRTKEMSDAFDAVAAKYLPISS</sequence>
<dbReference type="EMBL" id="KZ988463">
    <property type="protein sequence ID" value="RKP12141.1"/>
    <property type="molecule type" value="Genomic_DNA"/>
</dbReference>
<reference evidence="14" key="1">
    <citation type="journal article" date="2018" name="Nat. Microbiol.">
        <title>Leveraging single-cell genomics to expand the fungal tree of life.</title>
        <authorList>
            <person name="Ahrendt S.R."/>
            <person name="Quandt C.A."/>
            <person name="Ciobanu D."/>
            <person name="Clum A."/>
            <person name="Salamov A."/>
            <person name="Andreopoulos B."/>
            <person name="Cheng J.F."/>
            <person name="Woyke T."/>
            <person name="Pelin A."/>
            <person name="Henrissat B."/>
            <person name="Reynolds N.K."/>
            <person name="Benny G.L."/>
            <person name="Smith M.E."/>
            <person name="James T.Y."/>
            <person name="Grigoriev I.V."/>
        </authorList>
    </citation>
    <scope>NUCLEOTIDE SEQUENCE [LARGE SCALE GENOMIC DNA]</scope>
</reference>
<evidence type="ECO:0000256" key="11">
    <source>
        <dbReference type="PIRNR" id="PIRNR016478"/>
    </source>
</evidence>
<keyword evidence="4 11" id="KW-0813">Transport</keyword>
<comment type="function">
    <text evidence="11">The coatomer is a cytosolic protein complex that binds to dilysine motifs and reversibly associates with Golgi non-clathrin-coated vesicles, which further mediate biosynthetic protein transport from the ER, via the Golgi up to the trans Golgi network. The coatomer complex is required for budding from Golgi membranes, and is essential for the retrograde Golgi-to-ER transport of dilysine-tagged proteins.</text>
</comment>
<dbReference type="GO" id="GO:0030126">
    <property type="term" value="C:COPI vesicle coat"/>
    <property type="evidence" value="ECO:0007669"/>
    <property type="project" value="TreeGrafter"/>
</dbReference>
<proteinExistence type="inferred from homology"/>
<dbReference type="OrthoDB" id="310217at2759"/>
<dbReference type="PANTHER" id="PTHR10805">
    <property type="entry name" value="COATOMER SUBUNIT EPSILON"/>
    <property type="match status" value="1"/>
</dbReference>
<dbReference type="GO" id="GO:0005198">
    <property type="term" value="F:structural molecule activity"/>
    <property type="evidence" value="ECO:0007669"/>
    <property type="project" value="UniProtKB-UniRule"/>
</dbReference>
<keyword evidence="7 11" id="KW-0653">Protein transport</keyword>
<feature type="compositionally biased region" description="Polar residues" evidence="12">
    <location>
        <begin position="69"/>
        <end position="81"/>
    </location>
</feature>
<dbReference type="Proteomes" id="UP000267251">
    <property type="component" value="Unassembled WGS sequence"/>
</dbReference>
<dbReference type="GO" id="GO:0006888">
    <property type="term" value="P:endoplasmic reticulum to Golgi vesicle-mediated transport"/>
    <property type="evidence" value="ECO:0007669"/>
    <property type="project" value="TreeGrafter"/>
</dbReference>
<dbReference type="InterPro" id="IPR011990">
    <property type="entry name" value="TPR-like_helical_dom_sf"/>
</dbReference>
<evidence type="ECO:0000313" key="14">
    <source>
        <dbReference type="Proteomes" id="UP000267251"/>
    </source>
</evidence>
<evidence type="ECO:0000256" key="5">
    <source>
        <dbReference type="ARBA" id="ARBA00022490"/>
    </source>
</evidence>
<comment type="similarity">
    <text evidence="3 11">Belongs to the COPE family.</text>
</comment>
<evidence type="ECO:0000256" key="8">
    <source>
        <dbReference type="ARBA" id="ARBA00023034"/>
    </source>
</evidence>
<dbReference type="AlphaFoldDB" id="A0A4P9Y263"/>
<dbReference type="Pfam" id="PF04733">
    <property type="entry name" value="Coatomer_E"/>
    <property type="match status" value="1"/>
</dbReference>
<evidence type="ECO:0000256" key="10">
    <source>
        <dbReference type="ARBA" id="ARBA00023329"/>
    </source>
</evidence>
<keyword evidence="9 11" id="KW-0472">Membrane</keyword>
<evidence type="ECO:0000313" key="13">
    <source>
        <dbReference type="EMBL" id="RKP12141.1"/>
    </source>
</evidence>
<evidence type="ECO:0000256" key="12">
    <source>
        <dbReference type="SAM" id="MobiDB-lite"/>
    </source>
</evidence>
<keyword evidence="6 11" id="KW-0931">ER-Golgi transport</keyword>
<evidence type="ECO:0000256" key="4">
    <source>
        <dbReference type="ARBA" id="ARBA00022448"/>
    </source>
</evidence>
<evidence type="ECO:0000256" key="1">
    <source>
        <dbReference type="ARBA" id="ARBA00004255"/>
    </source>
</evidence>
<evidence type="ECO:0000256" key="7">
    <source>
        <dbReference type="ARBA" id="ARBA00022927"/>
    </source>
</evidence>
<comment type="subcellular location">
    <subcellularLocation>
        <location evidence="2">Cytoplasmic vesicle</location>
        <location evidence="2">COPI-coated vesicle membrane</location>
        <topology evidence="2">Peripheral membrane protein</topology>
        <orientation evidence="2">Cytoplasmic side</orientation>
    </subcellularLocation>
    <subcellularLocation>
        <location evidence="1">Golgi apparatus membrane</location>
        <topology evidence="1">Peripheral membrane protein</topology>
        <orientation evidence="1">Cytoplasmic side</orientation>
    </subcellularLocation>
</comment>